<keyword evidence="1" id="KW-0812">Transmembrane</keyword>
<evidence type="ECO:0000256" key="1">
    <source>
        <dbReference type="SAM" id="Phobius"/>
    </source>
</evidence>
<dbReference type="AlphaFoldDB" id="A0A0L6V7L0"/>
<gene>
    <name evidence="2" type="ORF">VP01_2318g1</name>
</gene>
<evidence type="ECO:0000313" key="3">
    <source>
        <dbReference type="Proteomes" id="UP000037035"/>
    </source>
</evidence>
<keyword evidence="1" id="KW-0472">Membrane</keyword>
<feature type="transmembrane region" description="Helical" evidence="1">
    <location>
        <begin position="12"/>
        <end position="38"/>
    </location>
</feature>
<dbReference type="Proteomes" id="UP000037035">
    <property type="component" value="Unassembled WGS sequence"/>
</dbReference>
<keyword evidence="1" id="KW-1133">Transmembrane helix</keyword>
<dbReference type="EMBL" id="LAVV01007190">
    <property type="protein sequence ID" value="KNZ56786.1"/>
    <property type="molecule type" value="Genomic_DNA"/>
</dbReference>
<comment type="caution">
    <text evidence="2">The sequence shown here is derived from an EMBL/GenBank/DDBJ whole genome shotgun (WGS) entry which is preliminary data.</text>
</comment>
<organism evidence="2 3">
    <name type="scientific">Puccinia sorghi</name>
    <dbReference type="NCBI Taxonomy" id="27349"/>
    <lineage>
        <taxon>Eukaryota</taxon>
        <taxon>Fungi</taxon>
        <taxon>Dikarya</taxon>
        <taxon>Basidiomycota</taxon>
        <taxon>Pucciniomycotina</taxon>
        <taxon>Pucciniomycetes</taxon>
        <taxon>Pucciniales</taxon>
        <taxon>Pucciniaceae</taxon>
        <taxon>Puccinia</taxon>
    </lineage>
</organism>
<reference evidence="2 3" key="1">
    <citation type="submission" date="2015-08" db="EMBL/GenBank/DDBJ databases">
        <title>Next Generation Sequencing and Analysis of the Genome of Puccinia sorghi L Schw, the Causal Agent of Maize Common Rust.</title>
        <authorList>
            <person name="Rochi L."/>
            <person name="Burguener G."/>
            <person name="Darino M."/>
            <person name="Turjanski A."/>
            <person name="Kreff E."/>
            <person name="Dieguez M.J."/>
            <person name="Sacco F."/>
        </authorList>
    </citation>
    <scope>NUCLEOTIDE SEQUENCE [LARGE SCALE GENOMIC DNA]</scope>
    <source>
        <strain evidence="2 3">RO10H11247</strain>
    </source>
</reference>
<feature type="transmembrane region" description="Helical" evidence="1">
    <location>
        <begin position="50"/>
        <end position="66"/>
    </location>
</feature>
<name>A0A0L6V7L0_9BASI</name>
<protein>
    <submittedName>
        <fullName evidence="2">Uncharacterized protein</fullName>
    </submittedName>
</protein>
<proteinExistence type="predicted"/>
<accession>A0A0L6V7L0</accession>
<dbReference type="VEuPathDB" id="FungiDB:VP01_2318g1"/>
<sequence>MDMLRNPHGGSVFYFYFVLFFLYNSPHVLCYTLNFFVFSFSALNNKNAEGFFIFFLSSSFLNFSMYNSPNFCHCFPFPSIFFVVDINLLPGTVQRWGYKIITLCGREQLDYLSECGPAHVLRREPFVTNCQGLPKILPIEEPACSLLRVVWWIVFCHLDPLVSNLVGSKKLTGNAVCPTWISEAKVVNKAIHDRGVATKIFECNENDDETDKERHEVRATVPMSPKDGSEPKIFQLPTIGEKNEKEKLLCGIEPPRWPTETLEGPPLGPAAMVRKPSFIQVMFLRARSRDQGTHNSVHDHSHSRRSRLQMGLYQINHGGMYPACVFEATKHQMEPHEMVQVGHSYTPRTRWGSTSKRIWLSWQLRTMRMANLAATWPSWWFIPLKKFFFSFFSPIWRPTSIENHATSHFTHCSSVCFETGWSETPSQFCQFYARMGDQPATQDILILFQQAQVNNPVCPLKAWPVWTN</sequence>
<evidence type="ECO:0000313" key="2">
    <source>
        <dbReference type="EMBL" id="KNZ56786.1"/>
    </source>
</evidence>
<keyword evidence="3" id="KW-1185">Reference proteome</keyword>